<evidence type="ECO:0000313" key="3">
    <source>
        <dbReference type="Proteomes" id="UP000033038"/>
    </source>
</evidence>
<name>A0A0E3LLL7_METBA</name>
<dbReference type="HOGENOM" id="CLU_2340146_0_0_2"/>
<dbReference type="PATRIC" id="fig|1434109.4.peg.2891"/>
<keyword evidence="1" id="KW-0472">Membrane</keyword>
<keyword evidence="1" id="KW-0812">Transmembrane</keyword>
<dbReference type="Proteomes" id="UP000033038">
    <property type="component" value="Chromosome"/>
</dbReference>
<dbReference type="KEGG" id="mbw:MSBRW_2238"/>
<feature type="transmembrane region" description="Helical" evidence="1">
    <location>
        <begin position="66"/>
        <end position="83"/>
    </location>
</feature>
<reference evidence="2 3" key="1">
    <citation type="submission" date="2014-07" db="EMBL/GenBank/DDBJ databases">
        <title>Methanogenic archaea and the global carbon cycle.</title>
        <authorList>
            <person name="Henriksen J.R."/>
            <person name="Luke J."/>
            <person name="Reinhart S."/>
            <person name="Benedict M.N."/>
            <person name="Youngblut N.D."/>
            <person name="Metcalf M.E."/>
            <person name="Whitaker R.J."/>
            <person name="Metcalf W.W."/>
        </authorList>
    </citation>
    <scope>NUCLEOTIDE SEQUENCE [LARGE SCALE GENOMIC DNA]</scope>
    <source>
        <strain evidence="2 3">Wiesmoor</strain>
    </source>
</reference>
<dbReference type="AlphaFoldDB" id="A0A0E3LLL7"/>
<gene>
    <name evidence="2" type="ORF">MSBRW_2238</name>
</gene>
<evidence type="ECO:0000313" key="2">
    <source>
        <dbReference type="EMBL" id="AKB51491.1"/>
    </source>
</evidence>
<accession>A0A0E3LLL7</accession>
<organism evidence="2 3">
    <name type="scientific">Methanosarcina barkeri str. Wiesmoor</name>
    <dbReference type="NCBI Taxonomy" id="1434109"/>
    <lineage>
        <taxon>Archaea</taxon>
        <taxon>Methanobacteriati</taxon>
        <taxon>Methanobacteriota</taxon>
        <taxon>Stenosarchaea group</taxon>
        <taxon>Methanomicrobia</taxon>
        <taxon>Methanosarcinales</taxon>
        <taxon>Methanosarcinaceae</taxon>
        <taxon>Methanosarcina</taxon>
    </lineage>
</organism>
<dbReference type="EMBL" id="CP009526">
    <property type="protein sequence ID" value="AKB51491.1"/>
    <property type="molecule type" value="Genomic_DNA"/>
</dbReference>
<proteinExistence type="predicted"/>
<keyword evidence="1" id="KW-1133">Transmembrane helix</keyword>
<protein>
    <recommendedName>
        <fullName evidence="4">Transposase DDE domain-containing protein</fullName>
    </recommendedName>
</protein>
<evidence type="ECO:0000256" key="1">
    <source>
        <dbReference type="SAM" id="Phobius"/>
    </source>
</evidence>
<sequence>MENKLRFLYEIGRKEQVGMYLRNQNIRDETFDNQYKKRAECEKIHGHIKGTVKFDIRRVRTQSRKLYSLLSFIAYQLLILTEMQNKVESKNSFGRYF</sequence>
<evidence type="ECO:0008006" key="4">
    <source>
        <dbReference type="Google" id="ProtNLM"/>
    </source>
</evidence>